<evidence type="ECO:0008006" key="4">
    <source>
        <dbReference type="Google" id="ProtNLM"/>
    </source>
</evidence>
<dbReference type="Proteomes" id="UP000625210">
    <property type="component" value="Unassembled WGS sequence"/>
</dbReference>
<feature type="transmembrane region" description="Helical" evidence="1">
    <location>
        <begin position="13"/>
        <end position="44"/>
    </location>
</feature>
<dbReference type="RefSeq" id="WP_188647324.1">
    <property type="nucleotide sequence ID" value="NZ_BMHQ01000004.1"/>
</dbReference>
<reference evidence="2" key="2">
    <citation type="submission" date="2020-09" db="EMBL/GenBank/DDBJ databases">
        <authorList>
            <person name="Sun Q."/>
            <person name="Zhou Y."/>
        </authorList>
    </citation>
    <scope>NUCLEOTIDE SEQUENCE</scope>
    <source>
        <strain evidence="2">CGMCC 1.15179</strain>
    </source>
</reference>
<keyword evidence="3" id="KW-1185">Reference proteome</keyword>
<organism evidence="2 3">
    <name type="scientific">Marinithermofilum abyssi</name>
    <dbReference type="NCBI Taxonomy" id="1571185"/>
    <lineage>
        <taxon>Bacteria</taxon>
        <taxon>Bacillati</taxon>
        <taxon>Bacillota</taxon>
        <taxon>Bacilli</taxon>
        <taxon>Bacillales</taxon>
        <taxon>Thermoactinomycetaceae</taxon>
        <taxon>Marinithermofilum</taxon>
    </lineage>
</organism>
<name>A0A8J2VG96_9BACL</name>
<proteinExistence type="predicted"/>
<keyword evidence="1" id="KW-1133">Transmembrane helix</keyword>
<reference evidence="2" key="1">
    <citation type="journal article" date="2014" name="Int. J. Syst. Evol. Microbiol.">
        <title>Complete genome sequence of Corynebacterium casei LMG S-19264T (=DSM 44701T), isolated from a smear-ripened cheese.</title>
        <authorList>
            <consortium name="US DOE Joint Genome Institute (JGI-PGF)"/>
            <person name="Walter F."/>
            <person name="Albersmeier A."/>
            <person name="Kalinowski J."/>
            <person name="Ruckert C."/>
        </authorList>
    </citation>
    <scope>NUCLEOTIDE SEQUENCE</scope>
    <source>
        <strain evidence="2">CGMCC 1.15179</strain>
    </source>
</reference>
<keyword evidence="1" id="KW-0812">Transmembrane</keyword>
<dbReference type="AlphaFoldDB" id="A0A8J2VG96"/>
<dbReference type="InterPro" id="IPR019099">
    <property type="entry name" value="Uncharacterised_PGPGW_TM"/>
</dbReference>
<evidence type="ECO:0000313" key="3">
    <source>
        <dbReference type="Proteomes" id="UP000625210"/>
    </source>
</evidence>
<evidence type="ECO:0000256" key="1">
    <source>
        <dbReference type="SAM" id="Phobius"/>
    </source>
</evidence>
<dbReference type="Pfam" id="PF09656">
    <property type="entry name" value="PGPGW"/>
    <property type="match status" value="1"/>
</dbReference>
<dbReference type="EMBL" id="BMHQ01000004">
    <property type="protein sequence ID" value="GGE15026.1"/>
    <property type="molecule type" value="Genomic_DNA"/>
</dbReference>
<accession>A0A8J2VG96</accession>
<protein>
    <recommendedName>
        <fullName evidence="4">Transmembrane protein (PGPGW)</fullName>
    </recommendedName>
</protein>
<comment type="caution">
    <text evidence="2">The sequence shown here is derived from an EMBL/GenBank/DDBJ whole genome shotgun (WGS) entry which is preliminary data.</text>
</comment>
<keyword evidence="1" id="KW-0472">Membrane</keyword>
<evidence type="ECO:0000313" key="2">
    <source>
        <dbReference type="EMBL" id="GGE15026.1"/>
    </source>
</evidence>
<gene>
    <name evidence="2" type="ORF">GCM10011571_15690</name>
</gene>
<sequence length="83" mass="9599">MGNQRLKRITGQVIGWVFIFLGILGLFLPVLQGFLFLILGLLILSKTTPWAKKLLDKLETRFPKVGKAMEKLRKHPRLKRFIP</sequence>